<feature type="transmembrane region" description="Helical" evidence="1">
    <location>
        <begin position="34"/>
        <end position="53"/>
    </location>
</feature>
<feature type="transmembrane region" description="Helical" evidence="1">
    <location>
        <begin position="91"/>
        <end position="110"/>
    </location>
</feature>
<name>A0A840VE88_9PROT</name>
<comment type="caution">
    <text evidence="2">The sequence shown here is derived from an EMBL/GenBank/DDBJ whole genome shotgun (WGS) entry which is preliminary data.</text>
</comment>
<accession>A0A840VE88</accession>
<protein>
    <submittedName>
        <fullName evidence="2">Small multidrug resistance family-3 protein</fullName>
    </submittedName>
</protein>
<evidence type="ECO:0000313" key="3">
    <source>
        <dbReference type="Proteomes" id="UP000553706"/>
    </source>
</evidence>
<gene>
    <name evidence="2" type="ORF">HNP71_001446</name>
</gene>
<keyword evidence="1" id="KW-0812">Transmembrane</keyword>
<keyword evidence="1" id="KW-0472">Membrane</keyword>
<dbReference type="AlphaFoldDB" id="A0A840VE88"/>
<reference evidence="2 3" key="1">
    <citation type="submission" date="2020-08" db="EMBL/GenBank/DDBJ databases">
        <title>Genomic Encyclopedia of Type Strains, Phase IV (KMG-IV): sequencing the most valuable type-strain genomes for metagenomic binning, comparative biology and taxonomic classification.</title>
        <authorList>
            <person name="Goeker M."/>
        </authorList>
    </citation>
    <scope>NUCLEOTIDE SEQUENCE [LARGE SCALE GENOMIC DNA]</scope>
    <source>
        <strain evidence="2 3">DSM 27026</strain>
    </source>
</reference>
<dbReference type="Proteomes" id="UP000553706">
    <property type="component" value="Unassembled WGS sequence"/>
</dbReference>
<evidence type="ECO:0000256" key="1">
    <source>
        <dbReference type="SAM" id="Phobius"/>
    </source>
</evidence>
<keyword evidence="3" id="KW-1185">Reference proteome</keyword>
<feature type="transmembrane region" description="Helical" evidence="1">
    <location>
        <begin position="65"/>
        <end position="85"/>
    </location>
</feature>
<dbReference type="EMBL" id="JACHFJ010000005">
    <property type="protein sequence ID" value="MBB5373187.1"/>
    <property type="molecule type" value="Genomic_DNA"/>
</dbReference>
<organism evidence="2 3">
    <name type="scientific">Acidocella aromatica</name>
    <dbReference type="NCBI Taxonomy" id="1303579"/>
    <lineage>
        <taxon>Bacteria</taxon>
        <taxon>Pseudomonadati</taxon>
        <taxon>Pseudomonadota</taxon>
        <taxon>Alphaproteobacteria</taxon>
        <taxon>Acetobacterales</taxon>
        <taxon>Acidocellaceae</taxon>
        <taxon>Acidocella</taxon>
    </lineage>
</organism>
<proteinExistence type="predicted"/>
<evidence type="ECO:0000313" key="2">
    <source>
        <dbReference type="EMBL" id="MBB5373187.1"/>
    </source>
</evidence>
<keyword evidence="1" id="KW-1133">Transmembrane helix</keyword>
<sequence>MNNFSILLLLALAATLEAGGDAIARTALHSQAVPLVRLGLFGAAALVLFIYGVTVNLPPWDFGRLLGVYVSLFFVVAQLINFFAFDMKPSLPILAGGALILAGGMLMTFWRE</sequence>
<dbReference type="RefSeq" id="WP_183266207.1">
    <property type="nucleotide sequence ID" value="NZ_JACHFJ010000005.1"/>
</dbReference>